<dbReference type="AlphaFoldDB" id="A0A9Q3IIZ5"/>
<comment type="caution">
    <text evidence="2">The sequence shown here is derived from an EMBL/GenBank/DDBJ whole genome shotgun (WGS) entry which is preliminary data.</text>
</comment>
<evidence type="ECO:0000256" key="1">
    <source>
        <dbReference type="SAM" id="MobiDB-lite"/>
    </source>
</evidence>
<dbReference type="Proteomes" id="UP000765509">
    <property type="component" value="Unassembled WGS sequence"/>
</dbReference>
<organism evidence="2 3">
    <name type="scientific">Austropuccinia psidii MF-1</name>
    <dbReference type="NCBI Taxonomy" id="1389203"/>
    <lineage>
        <taxon>Eukaryota</taxon>
        <taxon>Fungi</taxon>
        <taxon>Dikarya</taxon>
        <taxon>Basidiomycota</taxon>
        <taxon>Pucciniomycotina</taxon>
        <taxon>Pucciniomycetes</taxon>
        <taxon>Pucciniales</taxon>
        <taxon>Sphaerophragmiaceae</taxon>
        <taxon>Austropuccinia</taxon>
    </lineage>
</organism>
<name>A0A9Q3IIZ5_9BASI</name>
<evidence type="ECO:0000313" key="3">
    <source>
        <dbReference type="Proteomes" id="UP000765509"/>
    </source>
</evidence>
<protein>
    <submittedName>
        <fullName evidence="2">Uncharacterized protein</fullName>
    </submittedName>
</protein>
<sequence length="126" mass="14178">MIARRGFQYSIQSDGGVLKRRNDPTKRKRKGEIPSGTEFTQGSAISQRKVPEIPIISEPELVLGVSNSNRYKSHSEGSDRHLHEPVPAVLHDVQGQRWKYVATNSPRSDSLLAHTENFSQEEDIGR</sequence>
<feature type="region of interest" description="Disordered" evidence="1">
    <location>
        <begin position="104"/>
        <end position="126"/>
    </location>
</feature>
<keyword evidence="3" id="KW-1185">Reference proteome</keyword>
<proteinExistence type="predicted"/>
<gene>
    <name evidence="2" type="ORF">O181_082843</name>
</gene>
<reference evidence="2" key="1">
    <citation type="submission" date="2021-03" db="EMBL/GenBank/DDBJ databases">
        <title>Draft genome sequence of rust myrtle Austropuccinia psidii MF-1, a brazilian biotype.</title>
        <authorList>
            <person name="Quecine M.C."/>
            <person name="Pachon D.M.R."/>
            <person name="Bonatelli M.L."/>
            <person name="Correr F.H."/>
            <person name="Franceschini L.M."/>
            <person name="Leite T.F."/>
            <person name="Margarido G.R.A."/>
            <person name="Almeida C.A."/>
            <person name="Ferrarezi J.A."/>
            <person name="Labate C.A."/>
        </authorList>
    </citation>
    <scope>NUCLEOTIDE SEQUENCE</scope>
    <source>
        <strain evidence="2">MF-1</strain>
    </source>
</reference>
<feature type="region of interest" description="Disordered" evidence="1">
    <location>
        <begin position="13"/>
        <end position="45"/>
    </location>
</feature>
<evidence type="ECO:0000313" key="2">
    <source>
        <dbReference type="EMBL" id="MBW0543128.1"/>
    </source>
</evidence>
<dbReference type="EMBL" id="AVOT02047861">
    <property type="protein sequence ID" value="MBW0543128.1"/>
    <property type="molecule type" value="Genomic_DNA"/>
</dbReference>
<accession>A0A9Q3IIZ5</accession>